<sequence>MFSILTRLFNSTHRDAAGEEGLRAASSQNTPSLDTYPEYVPTTGPNAGKYQSKPAAFWTCGFFPASLYCLLERSMRFPRQLAPPSVTPEAFQAQLLALCRSWSEPLHANATRTNSHDLGFIMRALRMDWELTGEPRSLRSYITAAESLATRYDERVGAIRSWDQALSHSYEIRNPEENFLVIIDSMCNMDLLFYAAHHARDHRLSAIATEHAKTVIRTLVRPDNSTWHVVNLDQKSKTKGSIKFRMTHQGYSDDSSWARGQAWAILGFAQTFSWTEDEEFLDATQRVSDYFIAALDSSPATTHRYVPLWDFADADGDQDSEGQPLRDASAGMIAANGLLLLHQALQVHRKDAGYGTRYLDAALRIARDTIGYCLDRSDVARFEKRPGTKEELQVPPGSWDAILRHATANNNRNALMRYGDHGLVYADYYFLEFGNMLLRMNLI</sequence>
<evidence type="ECO:0000256" key="3">
    <source>
        <dbReference type="SAM" id="MobiDB-lite"/>
    </source>
</evidence>
<keyword evidence="1" id="KW-0378">Hydrolase</keyword>
<dbReference type="InterPro" id="IPR052369">
    <property type="entry name" value="UG_Glycosaminoglycan_Hydrolase"/>
</dbReference>
<dbReference type="InterPro" id="IPR008928">
    <property type="entry name" value="6-hairpin_glycosidase_sf"/>
</dbReference>
<name>A0ABR3WXJ3_9PEZI</name>
<dbReference type="Proteomes" id="UP001586593">
    <property type="component" value="Unassembled WGS sequence"/>
</dbReference>
<protein>
    <submittedName>
        <fullName evidence="4">Uncharacterized protein</fullName>
    </submittedName>
</protein>
<evidence type="ECO:0000313" key="4">
    <source>
        <dbReference type="EMBL" id="KAL1868228.1"/>
    </source>
</evidence>
<dbReference type="Gene3D" id="1.50.10.10">
    <property type="match status" value="1"/>
</dbReference>
<comment type="similarity">
    <text evidence="2">Belongs to the glycosyl hydrolase 88 family.</text>
</comment>
<comment type="caution">
    <text evidence="4">The sequence shown here is derived from an EMBL/GenBank/DDBJ whole genome shotgun (WGS) entry which is preliminary data.</text>
</comment>
<dbReference type="PANTHER" id="PTHR36845">
    <property type="entry name" value="HYDROLASE, PUTATIVE (AFU_ORTHOLOGUE AFUA_7G05090)-RELATED"/>
    <property type="match status" value="1"/>
</dbReference>
<evidence type="ECO:0000313" key="5">
    <source>
        <dbReference type="Proteomes" id="UP001586593"/>
    </source>
</evidence>
<gene>
    <name evidence="4" type="ORF">VTK73DRAFT_3790</name>
</gene>
<dbReference type="InterPro" id="IPR012341">
    <property type="entry name" value="6hp_glycosidase-like_sf"/>
</dbReference>
<evidence type="ECO:0000256" key="2">
    <source>
        <dbReference type="ARBA" id="ARBA00038358"/>
    </source>
</evidence>
<dbReference type="EMBL" id="JAZHXJ010000222">
    <property type="protein sequence ID" value="KAL1868228.1"/>
    <property type="molecule type" value="Genomic_DNA"/>
</dbReference>
<dbReference type="PANTHER" id="PTHR36845:SF1">
    <property type="entry name" value="HYDROLASE, PUTATIVE (AFU_ORTHOLOGUE AFUA_7G05090)-RELATED"/>
    <property type="match status" value="1"/>
</dbReference>
<evidence type="ECO:0000256" key="1">
    <source>
        <dbReference type="ARBA" id="ARBA00022801"/>
    </source>
</evidence>
<keyword evidence="5" id="KW-1185">Reference proteome</keyword>
<feature type="region of interest" description="Disordered" evidence="3">
    <location>
        <begin position="19"/>
        <end position="40"/>
    </location>
</feature>
<dbReference type="SUPFAM" id="SSF48208">
    <property type="entry name" value="Six-hairpin glycosidases"/>
    <property type="match status" value="1"/>
</dbReference>
<organism evidence="4 5">
    <name type="scientific">Phialemonium thermophilum</name>
    <dbReference type="NCBI Taxonomy" id="223376"/>
    <lineage>
        <taxon>Eukaryota</taxon>
        <taxon>Fungi</taxon>
        <taxon>Dikarya</taxon>
        <taxon>Ascomycota</taxon>
        <taxon>Pezizomycotina</taxon>
        <taxon>Sordariomycetes</taxon>
        <taxon>Sordariomycetidae</taxon>
        <taxon>Cephalothecales</taxon>
        <taxon>Cephalothecaceae</taxon>
        <taxon>Phialemonium</taxon>
    </lineage>
</organism>
<accession>A0ABR3WXJ3</accession>
<reference evidence="4 5" key="1">
    <citation type="journal article" date="2024" name="Commun. Biol.">
        <title>Comparative genomic analysis of thermophilic fungi reveals convergent evolutionary adaptations and gene losses.</title>
        <authorList>
            <person name="Steindorff A.S."/>
            <person name="Aguilar-Pontes M.V."/>
            <person name="Robinson A.J."/>
            <person name="Andreopoulos B."/>
            <person name="LaButti K."/>
            <person name="Kuo A."/>
            <person name="Mondo S."/>
            <person name="Riley R."/>
            <person name="Otillar R."/>
            <person name="Haridas S."/>
            <person name="Lipzen A."/>
            <person name="Grimwood J."/>
            <person name="Schmutz J."/>
            <person name="Clum A."/>
            <person name="Reid I.D."/>
            <person name="Moisan M.C."/>
            <person name="Butler G."/>
            <person name="Nguyen T.T.M."/>
            <person name="Dewar K."/>
            <person name="Conant G."/>
            <person name="Drula E."/>
            <person name="Henrissat B."/>
            <person name="Hansel C."/>
            <person name="Singer S."/>
            <person name="Hutchinson M.I."/>
            <person name="de Vries R.P."/>
            <person name="Natvig D.O."/>
            <person name="Powell A.J."/>
            <person name="Tsang A."/>
            <person name="Grigoriev I.V."/>
        </authorList>
    </citation>
    <scope>NUCLEOTIDE SEQUENCE [LARGE SCALE GENOMIC DNA]</scope>
    <source>
        <strain evidence="4 5">ATCC 24622</strain>
    </source>
</reference>
<proteinExistence type="inferred from homology"/>